<feature type="compositionally biased region" description="Polar residues" evidence="1">
    <location>
        <begin position="818"/>
        <end position="836"/>
    </location>
</feature>
<feature type="compositionally biased region" description="Basic and acidic residues" evidence="1">
    <location>
        <begin position="327"/>
        <end position="340"/>
    </location>
</feature>
<feature type="region of interest" description="Disordered" evidence="1">
    <location>
        <begin position="382"/>
        <end position="764"/>
    </location>
</feature>
<feature type="compositionally biased region" description="Polar residues" evidence="1">
    <location>
        <begin position="543"/>
        <end position="552"/>
    </location>
</feature>
<feature type="compositionally biased region" description="Polar residues" evidence="1">
    <location>
        <begin position="727"/>
        <end position="736"/>
    </location>
</feature>
<feature type="compositionally biased region" description="Polar residues" evidence="1">
    <location>
        <begin position="628"/>
        <end position="642"/>
    </location>
</feature>
<feature type="compositionally biased region" description="Low complexity" evidence="1">
    <location>
        <begin position="344"/>
        <end position="356"/>
    </location>
</feature>
<evidence type="ECO:0000313" key="2">
    <source>
        <dbReference type="EMBL" id="MAA12592.1"/>
    </source>
</evidence>
<feature type="compositionally biased region" description="Polar residues" evidence="1">
    <location>
        <begin position="294"/>
        <end position="309"/>
    </location>
</feature>
<feature type="compositionally biased region" description="Polar residues" evidence="1">
    <location>
        <begin position="45"/>
        <end position="61"/>
    </location>
</feature>
<feature type="compositionally biased region" description="Basic and acidic residues" evidence="1">
    <location>
        <begin position="985"/>
        <end position="994"/>
    </location>
</feature>
<feature type="compositionally biased region" description="Polar residues" evidence="1">
    <location>
        <begin position="650"/>
        <end position="682"/>
    </location>
</feature>
<dbReference type="AlphaFoldDB" id="A0A224YFN5"/>
<feature type="compositionally biased region" description="Basic residues" evidence="1">
    <location>
        <begin position="745"/>
        <end position="762"/>
    </location>
</feature>
<organism evidence="2">
    <name type="scientific">Rhipicephalus zambeziensis</name>
    <dbReference type="NCBI Taxonomy" id="60191"/>
    <lineage>
        <taxon>Eukaryota</taxon>
        <taxon>Metazoa</taxon>
        <taxon>Ecdysozoa</taxon>
        <taxon>Arthropoda</taxon>
        <taxon>Chelicerata</taxon>
        <taxon>Arachnida</taxon>
        <taxon>Acari</taxon>
        <taxon>Parasitiformes</taxon>
        <taxon>Ixodida</taxon>
        <taxon>Ixodoidea</taxon>
        <taxon>Ixodidae</taxon>
        <taxon>Rhipicephalinae</taxon>
        <taxon>Rhipicephalus</taxon>
        <taxon>Rhipicephalus</taxon>
    </lineage>
</organism>
<feature type="region of interest" description="Disordered" evidence="1">
    <location>
        <begin position="195"/>
        <end position="356"/>
    </location>
</feature>
<feature type="region of interest" description="Disordered" evidence="1">
    <location>
        <begin position="813"/>
        <end position="895"/>
    </location>
</feature>
<feature type="compositionally biased region" description="Polar residues" evidence="1">
    <location>
        <begin position="1027"/>
        <end position="1062"/>
    </location>
</feature>
<feature type="compositionally biased region" description="Polar residues" evidence="1">
    <location>
        <begin position="573"/>
        <end position="588"/>
    </location>
</feature>
<feature type="compositionally biased region" description="Polar residues" evidence="1">
    <location>
        <begin position="316"/>
        <end position="325"/>
    </location>
</feature>
<feature type="compositionally biased region" description="Basic and acidic residues" evidence="1">
    <location>
        <begin position="1016"/>
        <end position="1026"/>
    </location>
</feature>
<feature type="compositionally biased region" description="Acidic residues" evidence="1">
    <location>
        <begin position="72"/>
        <end position="82"/>
    </location>
</feature>
<dbReference type="EMBL" id="GFPF01001446">
    <property type="protein sequence ID" value="MAA12592.1"/>
    <property type="molecule type" value="Transcribed_RNA"/>
</dbReference>
<proteinExistence type="predicted"/>
<feature type="compositionally biased region" description="Polar residues" evidence="1">
    <location>
        <begin position="995"/>
        <end position="1014"/>
    </location>
</feature>
<feature type="compositionally biased region" description="Basic and acidic residues" evidence="1">
    <location>
        <begin position="119"/>
        <end position="132"/>
    </location>
</feature>
<feature type="compositionally biased region" description="Polar residues" evidence="1">
    <location>
        <begin position="869"/>
        <end position="891"/>
    </location>
</feature>
<feature type="region of interest" description="Disordered" evidence="1">
    <location>
        <begin position="938"/>
        <end position="1133"/>
    </location>
</feature>
<name>A0A224YFN5_9ACAR</name>
<feature type="compositionally biased region" description="Low complexity" evidence="1">
    <location>
        <begin position="165"/>
        <end position="180"/>
    </location>
</feature>
<feature type="compositionally biased region" description="Acidic residues" evidence="1">
    <location>
        <begin position="246"/>
        <end position="258"/>
    </location>
</feature>
<feature type="compositionally biased region" description="Polar residues" evidence="1">
    <location>
        <begin position="211"/>
        <end position="226"/>
    </location>
</feature>
<reference evidence="2" key="1">
    <citation type="journal article" date="2017" name="Parasit. Vectors">
        <title>Sialotranscriptomics of Rhipicephalus zambeziensis reveals intricate expression profiles of secretory proteins and suggests tight temporal transcriptional regulation during blood-feeding.</title>
        <authorList>
            <person name="de Castro M.H."/>
            <person name="de Klerk D."/>
            <person name="Pienaar R."/>
            <person name="Rees D.J.G."/>
            <person name="Mans B.J."/>
        </authorList>
    </citation>
    <scope>NUCLEOTIDE SEQUENCE</scope>
    <source>
        <tissue evidence="2">Salivary glands</tissue>
    </source>
</reference>
<accession>A0A224YFN5</accession>
<sequence>MHLSPPESPAMQGNHLAAESDADTLELQSNDEGHASRRQRAPRLSQATTISVSSQRRSPSPFSKLREMVMSFDEDSDDETDPVDFSSGKVSSALPQCPFKVPLVKKQGTSAVRKSVKSKRQDGRRSLDERSGPGKSQPARRRGCSRGSPSLLVKQRAVSDKEQVSASDSDGADATTSDMASVSLNNDVMGLSNVSAAKTKDLSPGKKSASARRNSPRTSLPTNKSSKLPEANETSESERNGASGLDSDECQRDEDEPLQAEKDTRESQTKTAKVLTAKISLLNRRKDTPRPQPLTHNLTLQEQAALKLSSSRESDGTSASVNDDSASSEHSRQKKADARQPVESVTSTRRQSTRSCARSLLFGQQKEVCGFSSNTCRDAISPSMGVQRQDDSNNASLTPEKPCTPVKRFSGRHAHRIEASTRPSDLDDNEIEHGPSHKHPSPKSPTEKVISSAIKQKPGSEAVDTTTSRARQLASGRGHGSSPSPIRGKTPACGVNEMGQAKRGVLTRSARRQLSYAMDKTSPSKEGRTTRSSRVTGTDIESGGNSEGTTTKSRPREDIEPPPLKARRRVLQDSINNGDSVSGLSPTQGKEAITEKECGSGNKGVGSPSVRVRRLQSNETESAAIVSGNRNMPRTRSVSVSLQGREEVQAPSSTYDVSHASKQQLERSNTGHIAGSSRSPLRTPSKRRRVGEPGANVTSGAETAERDLSQTNDNLGGLTQVPLLRNVNASSDSLSSDEQRDFVHAARRRTQSLRRLPSRRCSQRNSKEDFIIDVDAAVHSFSDSDGDDPSYEAREADLDASIARLRKLKVPLYESQERQSTPPSSASSYKVTNTSARRAGRLSLTAIRASQSENSVSTQSSRSPPFSPARTSSSEIADTQSPTSNFCTCKSPSRRTRTYGCGPIGAAMEKQAESVQSVSHSRVGSPSVTEHPRTAAQMHTAMSAEKTPVLRRSTRVSMKRDTPARPTRSSHPMSEEPAAATRSSHLSEDLDVVTREQTSLTTKRNKNSRMSSSLKMHAERPDERSSAAKQESVTDKASSTVCSTCNRSVNAPSTQDSGTMTDDSYLHDEDAFSDSPRHSKRRKTGSHTASASQPKAVASRSSRRHGTASKEASVPTRRSSRTTAGMSRRLSYA</sequence>
<feature type="compositionally biased region" description="Basic and acidic residues" evidence="1">
    <location>
        <begin position="259"/>
        <end position="268"/>
    </location>
</feature>
<feature type="compositionally biased region" description="Low complexity" evidence="1">
    <location>
        <begin position="850"/>
        <end position="863"/>
    </location>
</feature>
<feature type="region of interest" description="Disordered" evidence="1">
    <location>
        <begin position="1"/>
        <end position="180"/>
    </location>
</feature>
<evidence type="ECO:0000256" key="1">
    <source>
        <dbReference type="SAM" id="MobiDB-lite"/>
    </source>
</evidence>
<protein>
    <submittedName>
        <fullName evidence="2">Uncharacterized protein</fullName>
    </submittedName>
</protein>